<dbReference type="EMBL" id="NHON01000059">
    <property type="protein sequence ID" value="OWJ64387.1"/>
    <property type="molecule type" value="Genomic_DNA"/>
</dbReference>
<dbReference type="PRINTS" id="PR00080">
    <property type="entry name" value="SDRFAMILY"/>
</dbReference>
<keyword evidence="5" id="KW-1185">Reference proteome</keyword>
<protein>
    <submittedName>
        <fullName evidence="4">Short-chain dehydrogenase</fullName>
    </submittedName>
</protein>
<evidence type="ECO:0000313" key="5">
    <source>
        <dbReference type="Proteomes" id="UP000196655"/>
    </source>
</evidence>
<keyword evidence="2" id="KW-0560">Oxidoreductase</keyword>
<organism evidence="4 5">
    <name type="scientific">Inquilinus limosus</name>
    <dbReference type="NCBI Taxonomy" id="171674"/>
    <lineage>
        <taxon>Bacteria</taxon>
        <taxon>Pseudomonadati</taxon>
        <taxon>Pseudomonadota</taxon>
        <taxon>Alphaproteobacteria</taxon>
        <taxon>Rhodospirillales</taxon>
        <taxon>Rhodospirillaceae</taxon>
        <taxon>Inquilinus</taxon>
    </lineage>
</organism>
<dbReference type="Pfam" id="PF00106">
    <property type="entry name" value="adh_short"/>
    <property type="match status" value="1"/>
</dbReference>
<dbReference type="AlphaFoldDB" id="A0A211ZH01"/>
<dbReference type="RefSeq" id="WP_088154059.1">
    <property type="nucleotide sequence ID" value="NZ_NHON01000059.1"/>
</dbReference>
<dbReference type="SUPFAM" id="SSF51735">
    <property type="entry name" value="NAD(P)-binding Rossmann-fold domains"/>
    <property type="match status" value="1"/>
</dbReference>
<dbReference type="InterPro" id="IPR020904">
    <property type="entry name" value="Sc_DH/Rdtase_CS"/>
</dbReference>
<gene>
    <name evidence="4" type="ORF">BWR60_24995</name>
</gene>
<dbReference type="InterPro" id="IPR002347">
    <property type="entry name" value="SDR_fam"/>
</dbReference>
<dbReference type="Proteomes" id="UP000196655">
    <property type="component" value="Unassembled WGS sequence"/>
</dbReference>
<dbReference type="GO" id="GO:0016616">
    <property type="term" value="F:oxidoreductase activity, acting on the CH-OH group of donors, NAD or NADP as acceptor"/>
    <property type="evidence" value="ECO:0007669"/>
    <property type="project" value="TreeGrafter"/>
</dbReference>
<dbReference type="InterPro" id="IPR036291">
    <property type="entry name" value="NAD(P)-bd_dom_sf"/>
</dbReference>
<dbReference type="PANTHER" id="PTHR42760:SF37">
    <property type="entry name" value="CLAVALDEHYDE DEHYDROGENASE"/>
    <property type="match status" value="1"/>
</dbReference>
<dbReference type="OrthoDB" id="9810734at2"/>
<dbReference type="PRINTS" id="PR00081">
    <property type="entry name" value="GDHRDH"/>
</dbReference>
<reference evidence="5" key="1">
    <citation type="submission" date="2017-05" db="EMBL/GenBank/DDBJ databases">
        <authorList>
            <person name="Macchi M."/>
            <person name="Festa S."/>
            <person name="Coppotelli B.M."/>
            <person name="Morelli I.S."/>
        </authorList>
    </citation>
    <scope>NUCLEOTIDE SEQUENCE [LARGE SCALE GENOMIC DNA]</scope>
    <source>
        <strain evidence="5">I</strain>
    </source>
</reference>
<evidence type="ECO:0000256" key="1">
    <source>
        <dbReference type="ARBA" id="ARBA00006484"/>
    </source>
</evidence>
<sequence length="232" mass="24304">MTDARVAMISGASRGIGAEIAAALARAGWRLSLGARDPASLAPPEGADALVHRFDARDPGSERLWADATAERFGRIDAVIANAGIMIPKTVIAADDADLDDLIQVNVKSPLRLVRAAWPHLVASGHGRVVTIASLSGKRVKSAASGLYAVSKFAALAMTHAIRHAGWDEGVRATAICPGFVATDMAAGLTSRPPESLTQPQDVARIVAFLLDLPDTASITEIPINSTLEESW</sequence>
<dbReference type="STRING" id="1122125.GCA_000423185_06675"/>
<proteinExistence type="inferred from homology"/>
<evidence type="ECO:0000313" key="4">
    <source>
        <dbReference type="EMBL" id="OWJ64387.1"/>
    </source>
</evidence>
<name>A0A211ZH01_9PROT</name>
<evidence type="ECO:0000256" key="2">
    <source>
        <dbReference type="ARBA" id="ARBA00023002"/>
    </source>
</evidence>
<comment type="caution">
    <text evidence="4">The sequence shown here is derived from an EMBL/GenBank/DDBJ whole genome shotgun (WGS) entry which is preliminary data.</text>
</comment>
<dbReference type="PROSITE" id="PS00061">
    <property type="entry name" value="ADH_SHORT"/>
    <property type="match status" value="1"/>
</dbReference>
<dbReference type="PANTHER" id="PTHR42760">
    <property type="entry name" value="SHORT-CHAIN DEHYDROGENASES/REDUCTASES FAMILY MEMBER"/>
    <property type="match status" value="1"/>
</dbReference>
<evidence type="ECO:0000256" key="3">
    <source>
        <dbReference type="RuleBase" id="RU000363"/>
    </source>
</evidence>
<dbReference type="Gene3D" id="3.40.50.720">
    <property type="entry name" value="NAD(P)-binding Rossmann-like Domain"/>
    <property type="match status" value="1"/>
</dbReference>
<comment type="similarity">
    <text evidence="1 3">Belongs to the short-chain dehydrogenases/reductases (SDR) family.</text>
</comment>
<accession>A0A211ZH01</accession>